<dbReference type="NCBIfam" id="TIGR02666">
    <property type="entry name" value="moaA"/>
    <property type="match status" value="1"/>
</dbReference>
<accession>A0AAE9JPZ4</accession>
<dbReference type="PANTHER" id="PTHR22960">
    <property type="entry name" value="MOLYBDOPTERIN COFACTOR SYNTHESIS PROTEIN A"/>
    <property type="match status" value="1"/>
</dbReference>
<organism evidence="15 16">
    <name type="scientific">Caenorhabditis briggsae</name>
    <dbReference type="NCBI Taxonomy" id="6238"/>
    <lineage>
        <taxon>Eukaryota</taxon>
        <taxon>Metazoa</taxon>
        <taxon>Ecdysozoa</taxon>
        <taxon>Nematoda</taxon>
        <taxon>Chromadorea</taxon>
        <taxon>Rhabditida</taxon>
        <taxon>Rhabditina</taxon>
        <taxon>Rhabditomorpha</taxon>
        <taxon>Rhabditoidea</taxon>
        <taxon>Rhabditidae</taxon>
        <taxon>Peloderinae</taxon>
        <taxon>Caenorhabditis</taxon>
    </lineage>
</organism>
<evidence type="ECO:0000256" key="9">
    <source>
        <dbReference type="ARBA" id="ARBA00023014"/>
    </source>
</evidence>
<keyword evidence="7" id="KW-0547">Nucleotide-binding</keyword>
<keyword evidence="16" id="KW-1185">Reference proteome</keyword>
<dbReference type="SFLD" id="SFLDG01383">
    <property type="entry name" value="cyclic_pyranopterin_phosphate"/>
    <property type="match status" value="1"/>
</dbReference>
<dbReference type="PROSITE" id="PS51918">
    <property type="entry name" value="RADICAL_SAM"/>
    <property type="match status" value="1"/>
</dbReference>
<evidence type="ECO:0000259" key="14">
    <source>
        <dbReference type="PROSITE" id="PS51918"/>
    </source>
</evidence>
<dbReference type="PROSITE" id="PS01305">
    <property type="entry name" value="MOAA_NIFB_PQQE"/>
    <property type="match status" value="1"/>
</dbReference>
<evidence type="ECO:0000256" key="3">
    <source>
        <dbReference type="ARBA" id="ARBA00012167"/>
    </source>
</evidence>
<dbReference type="SFLD" id="SFLDS00029">
    <property type="entry name" value="Radical_SAM"/>
    <property type="match status" value="1"/>
</dbReference>
<keyword evidence="4" id="KW-0004">4Fe-4S</keyword>
<sequence>MFHLNKTELHCRSNSTSSVATTLEELPRRDTVDATGVTLVSNYKRQSIEIDPIPHRPQPAPRPVSTYIAPAPVPPPKPTVEHPQYAPIPARHDEHQYAHLHHPVVAEQVPLQPVNSAPGGGRRPGSSIPGAVNVFGFASNAQPKVSYSPIQLSTSRTKSTTEEIVKNLTVPLIEHAQPLKMLTAEEKRKAVQLKLQEIEHQKGQPPFYDMFMREHSYLRISLTEKCNFRCLYCMPAEGVPLKPKDKMLKNEEVLRLVKLFADHGIDKVRLTGGEPTIRKDIVQIVEGIASTPGVKDVGITTNGLVLPRFLPDLKNAGLTKVNISIDSLDRQKFAKMTRRDGFDKVWKSIELAQDYFPKVKLNVVVIRNQNENEIVDFVNLTANRNLDIRFIEFMPFGGNEFKNDNFYGYREMLSLIVEKFGDDVIRLSDSPNDTTKAYKIEGFQGQFGFISSMSDHFCNTCNRLRITADGNLKVCLHGNSEVSLRDKIRDGSSDEQLSEIIQKAVNNKKARHAVFRNGRSQKSSQSSYDSYRRLTQSLHWSHSPNLVTFPHLIVELLYMVEFCCNDVERNSFAIEGPKFYLSENSIHDEIVINLNKVTLAPFPGPPMGLAGPPGMPPMMPRPPQQFRPM</sequence>
<dbReference type="Proteomes" id="UP000829354">
    <property type="component" value="Chromosome X"/>
</dbReference>
<keyword evidence="10" id="KW-0342">GTP-binding</keyword>
<dbReference type="SFLD" id="SFLDG01386">
    <property type="entry name" value="main_SPASM_domain-containing"/>
    <property type="match status" value="1"/>
</dbReference>
<dbReference type="InterPro" id="IPR040064">
    <property type="entry name" value="MoaA-like"/>
</dbReference>
<protein>
    <recommendedName>
        <fullName evidence="3">GTP 3',8-cyclase</fullName>
        <ecNumber evidence="3">4.1.99.22</ecNumber>
    </recommendedName>
</protein>
<dbReference type="InterPro" id="IPR050105">
    <property type="entry name" value="MoCo_biosynth_MoaA/MoaC"/>
</dbReference>
<evidence type="ECO:0000256" key="8">
    <source>
        <dbReference type="ARBA" id="ARBA00023004"/>
    </source>
</evidence>
<keyword evidence="8" id="KW-0408">Iron</keyword>
<reference evidence="15 16" key="1">
    <citation type="submission" date="2022-04" db="EMBL/GenBank/DDBJ databases">
        <title>Chromosome-level reference genomes for two strains of Caenorhabditis briggsae: an improved platform for comparative genomics.</title>
        <authorList>
            <person name="Stevens L."/>
            <person name="Andersen E."/>
        </authorList>
    </citation>
    <scope>NUCLEOTIDE SEQUENCE [LARGE SCALE GENOMIC DNA]</scope>
    <source>
        <strain evidence="15">VX34</strain>
        <tissue evidence="15">Whole-organism</tissue>
    </source>
</reference>
<dbReference type="SMART" id="SM00729">
    <property type="entry name" value="Elp3"/>
    <property type="match status" value="1"/>
</dbReference>
<keyword evidence="12" id="KW-0456">Lyase</keyword>
<proteinExistence type="inferred from homology"/>
<dbReference type="NCBIfam" id="NF001199">
    <property type="entry name" value="PRK00164.2-1"/>
    <property type="match status" value="1"/>
</dbReference>
<evidence type="ECO:0000256" key="10">
    <source>
        <dbReference type="ARBA" id="ARBA00023134"/>
    </source>
</evidence>
<dbReference type="GO" id="GO:0061798">
    <property type="term" value="F:GTP 3',8'-cyclase activity"/>
    <property type="evidence" value="ECO:0007669"/>
    <property type="project" value="UniProtKB-EC"/>
</dbReference>
<evidence type="ECO:0000256" key="4">
    <source>
        <dbReference type="ARBA" id="ARBA00022485"/>
    </source>
</evidence>
<keyword evidence="5" id="KW-0949">S-adenosyl-L-methionine</keyword>
<dbReference type="Pfam" id="PF06463">
    <property type="entry name" value="Mob_synth_C"/>
    <property type="match status" value="1"/>
</dbReference>
<dbReference type="InterPro" id="IPR006638">
    <property type="entry name" value="Elp3/MiaA/NifB-like_rSAM"/>
</dbReference>
<keyword evidence="9" id="KW-0411">Iron-sulfur</keyword>
<evidence type="ECO:0000256" key="1">
    <source>
        <dbReference type="ARBA" id="ARBA00001966"/>
    </source>
</evidence>
<dbReference type="EMBL" id="CP092625">
    <property type="protein sequence ID" value="UMM39401.1"/>
    <property type="molecule type" value="Genomic_DNA"/>
</dbReference>
<dbReference type="HAMAP" id="MF_01225_B">
    <property type="entry name" value="MoaA_B"/>
    <property type="match status" value="1"/>
</dbReference>
<evidence type="ECO:0000256" key="12">
    <source>
        <dbReference type="ARBA" id="ARBA00023239"/>
    </source>
</evidence>
<dbReference type="Gene3D" id="3.20.20.70">
    <property type="entry name" value="Aldolase class I"/>
    <property type="match status" value="1"/>
</dbReference>
<evidence type="ECO:0000256" key="6">
    <source>
        <dbReference type="ARBA" id="ARBA00022723"/>
    </source>
</evidence>
<evidence type="ECO:0000256" key="13">
    <source>
        <dbReference type="ARBA" id="ARBA00048697"/>
    </source>
</evidence>
<dbReference type="EC" id="4.1.99.22" evidence="3"/>
<dbReference type="SFLD" id="SFLDG01067">
    <property type="entry name" value="SPASM/twitch_domain_containing"/>
    <property type="match status" value="1"/>
</dbReference>
<comment type="catalytic activity">
    <reaction evidence="13">
        <text>GTP + AH2 + S-adenosyl-L-methionine = (8S)-3',8-cyclo-7,8-dihydroguanosine 5'-triphosphate + 5'-deoxyadenosine + L-methionine + A + H(+)</text>
        <dbReference type="Rhea" id="RHEA:49576"/>
        <dbReference type="ChEBI" id="CHEBI:13193"/>
        <dbReference type="ChEBI" id="CHEBI:15378"/>
        <dbReference type="ChEBI" id="CHEBI:17319"/>
        <dbReference type="ChEBI" id="CHEBI:17499"/>
        <dbReference type="ChEBI" id="CHEBI:37565"/>
        <dbReference type="ChEBI" id="CHEBI:57844"/>
        <dbReference type="ChEBI" id="CHEBI:59789"/>
        <dbReference type="ChEBI" id="CHEBI:131766"/>
        <dbReference type="EC" id="4.1.99.22"/>
    </reaction>
</comment>
<dbReference type="CDD" id="cd01335">
    <property type="entry name" value="Radical_SAM"/>
    <property type="match status" value="1"/>
</dbReference>
<dbReference type="PANTHER" id="PTHR22960:SF0">
    <property type="entry name" value="MOLYBDENUM COFACTOR BIOSYNTHESIS PROTEIN 1"/>
    <property type="match status" value="1"/>
</dbReference>
<evidence type="ECO:0000256" key="2">
    <source>
        <dbReference type="ARBA" id="ARBA00005046"/>
    </source>
</evidence>
<dbReference type="InterPro" id="IPR058240">
    <property type="entry name" value="rSAM_sf"/>
</dbReference>
<evidence type="ECO:0000256" key="7">
    <source>
        <dbReference type="ARBA" id="ARBA00022741"/>
    </source>
</evidence>
<dbReference type="GO" id="GO:0005525">
    <property type="term" value="F:GTP binding"/>
    <property type="evidence" value="ECO:0007669"/>
    <property type="project" value="UniProtKB-KW"/>
</dbReference>
<evidence type="ECO:0000313" key="16">
    <source>
        <dbReference type="Proteomes" id="UP000829354"/>
    </source>
</evidence>
<dbReference type="CDD" id="cd21117">
    <property type="entry name" value="Twitch_MoaA"/>
    <property type="match status" value="1"/>
</dbReference>
<dbReference type="InterPro" id="IPR013785">
    <property type="entry name" value="Aldolase_TIM"/>
</dbReference>
<evidence type="ECO:0000313" key="15">
    <source>
        <dbReference type="EMBL" id="UMM39401.1"/>
    </source>
</evidence>
<dbReference type="InterPro" id="IPR000385">
    <property type="entry name" value="MoaA_NifB_PqqE_Fe-S-bd_CS"/>
</dbReference>
<evidence type="ECO:0000256" key="5">
    <source>
        <dbReference type="ARBA" id="ARBA00022691"/>
    </source>
</evidence>
<comment type="pathway">
    <text evidence="2">Cofactor biosynthesis; molybdopterin biosynthesis.</text>
</comment>
<dbReference type="InterPro" id="IPR010505">
    <property type="entry name" value="MoaA_twitch"/>
</dbReference>
<gene>
    <name evidence="15" type="ORF">L5515_016481</name>
</gene>
<keyword evidence="11" id="KW-0501">Molybdenum cofactor biosynthesis</keyword>
<feature type="domain" description="Radical SAM core" evidence="14">
    <location>
        <begin position="210"/>
        <end position="437"/>
    </location>
</feature>
<dbReference type="GO" id="GO:0006777">
    <property type="term" value="P:Mo-molybdopterin cofactor biosynthetic process"/>
    <property type="evidence" value="ECO:0007669"/>
    <property type="project" value="UniProtKB-KW"/>
</dbReference>
<keyword evidence="6" id="KW-0479">Metal-binding</keyword>
<dbReference type="Pfam" id="PF04055">
    <property type="entry name" value="Radical_SAM"/>
    <property type="match status" value="1"/>
</dbReference>
<dbReference type="GO" id="GO:0046872">
    <property type="term" value="F:metal ion binding"/>
    <property type="evidence" value="ECO:0007669"/>
    <property type="project" value="UniProtKB-KW"/>
</dbReference>
<dbReference type="InterPro" id="IPR013483">
    <property type="entry name" value="MoaA"/>
</dbReference>
<dbReference type="SUPFAM" id="SSF102114">
    <property type="entry name" value="Radical SAM enzymes"/>
    <property type="match status" value="1"/>
</dbReference>
<dbReference type="GO" id="GO:0051539">
    <property type="term" value="F:4 iron, 4 sulfur cluster binding"/>
    <property type="evidence" value="ECO:0007669"/>
    <property type="project" value="UniProtKB-KW"/>
</dbReference>
<comment type="cofactor">
    <cofactor evidence="1">
        <name>[4Fe-4S] cluster</name>
        <dbReference type="ChEBI" id="CHEBI:49883"/>
    </cofactor>
</comment>
<dbReference type="AlphaFoldDB" id="A0AAE9JPZ4"/>
<name>A0AAE9JPZ4_CAEBR</name>
<dbReference type="InterPro" id="IPR007197">
    <property type="entry name" value="rSAM"/>
</dbReference>
<evidence type="ECO:0000256" key="11">
    <source>
        <dbReference type="ARBA" id="ARBA00023150"/>
    </source>
</evidence>